<dbReference type="InterPro" id="IPR004474">
    <property type="entry name" value="LytR_CpsA_psr"/>
</dbReference>
<evidence type="ECO:0000313" key="4">
    <source>
        <dbReference type="EMBL" id="ONN26847.1"/>
    </source>
</evidence>
<dbReference type="RefSeq" id="WP_077198691.1">
    <property type="nucleotide sequence ID" value="NZ_LBFC01000022.1"/>
</dbReference>
<reference evidence="4 5" key="1">
    <citation type="submission" date="2015-06" db="EMBL/GenBank/DDBJ databases">
        <title>Genome sequencing of Thermotogales isolates from hydrothermal vents.</title>
        <authorList>
            <person name="Haverkamp T.H."/>
            <person name="Kublanov I.V."/>
            <person name="Nesbo C.L."/>
        </authorList>
    </citation>
    <scope>NUCLEOTIDE SEQUENCE [LARGE SCALE GENOMIC DNA]</scope>
    <source>
        <strain evidence="5">ik275mar</strain>
    </source>
</reference>
<sequence>MRKSLLITVGIIITLFSLGIVLIPWFRIILYVIYSPLKEETNFLVLGLDKDIQGTRRTDVIMFLSVNAKTKNIKISSIPRDLIIDGKKINSYYQRNGLDALIKLVEGFLNKKIDRYAIVDYDVIKIIGDEIGPVEVYIDQPMKYTDYSQNLIINFEPGLHNLYGEELLAFMRFRKDFRGDLGRIERQKYIIEQLLKTALKKDIFTLSKTFKKVFDMIETNVKTSELVYLAVNFRNGFNLKNISFPVKYDVDGNIYPGDLKNYREAFNGEKKEENSFNFYILNNTKTQTRTYNVNLYYMWKAAGFIPEKIYNLPKLSLKEDTVYVLDESVNIQTVSNIVKVVHPKRRFAIKYAKDHLEEYYLIIETLSSERSYINFPIDFIVILTG</sequence>
<accession>A0ABX3IJZ9</accession>
<keyword evidence="2" id="KW-0472">Membrane</keyword>
<evidence type="ECO:0000259" key="3">
    <source>
        <dbReference type="Pfam" id="PF03816"/>
    </source>
</evidence>
<keyword evidence="5" id="KW-1185">Reference proteome</keyword>
<dbReference type="PANTHER" id="PTHR33392">
    <property type="entry name" value="POLYISOPRENYL-TEICHOIC ACID--PEPTIDOGLYCAN TEICHOIC ACID TRANSFERASE TAGU"/>
    <property type="match status" value="1"/>
</dbReference>
<evidence type="ECO:0000256" key="2">
    <source>
        <dbReference type="SAM" id="Phobius"/>
    </source>
</evidence>
<evidence type="ECO:0000313" key="5">
    <source>
        <dbReference type="Proteomes" id="UP000242616"/>
    </source>
</evidence>
<protein>
    <submittedName>
        <fullName evidence="4">Transcriptional regulator</fullName>
    </submittedName>
</protein>
<proteinExistence type="inferred from homology"/>
<evidence type="ECO:0000256" key="1">
    <source>
        <dbReference type="ARBA" id="ARBA00006068"/>
    </source>
</evidence>
<dbReference type="EMBL" id="LBFC01000022">
    <property type="protein sequence ID" value="ONN26847.1"/>
    <property type="molecule type" value="Genomic_DNA"/>
</dbReference>
<dbReference type="Proteomes" id="UP000242616">
    <property type="component" value="Unassembled WGS sequence"/>
</dbReference>
<comment type="similarity">
    <text evidence="1">Belongs to the LytR/CpsA/Psr (LCP) family.</text>
</comment>
<dbReference type="Pfam" id="PF03816">
    <property type="entry name" value="LytR_cpsA_psr"/>
    <property type="match status" value="1"/>
</dbReference>
<name>A0ABX3IJZ9_9BACT</name>
<comment type="caution">
    <text evidence="4">The sequence shown here is derived from an EMBL/GenBank/DDBJ whole genome shotgun (WGS) entry which is preliminary data.</text>
</comment>
<feature type="domain" description="Cell envelope-related transcriptional attenuator" evidence="3">
    <location>
        <begin position="57"/>
        <end position="198"/>
    </location>
</feature>
<organism evidence="4 5">
    <name type="scientific">Thermosipho affectus</name>
    <dbReference type="NCBI Taxonomy" id="660294"/>
    <lineage>
        <taxon>Bacteria</taxon>
        <taxon>Thermotogati</taxon>
        <taxon>Thermotogota</taxon>
        <taxon>Thermotogae</taxon>
        <taxon>Thermotogales</taxon>
        <taxon>Fervidobacteriaceae</taxon>
        <taxon>Thermosipho</taxon>
    </lineage>
</organism>
<gene>
    <name evidence="4" type="ORF">XJ44_08260</name>
</gene>
<dbReference type="Gene3D" id="3.40.630.190">
    <property type="entry name" value="LCP protein"/>
    <property type="match status" value="1"/>
</dbReference>
<dbReference type="PANTHER" id="PTHR33392:SF6">
    <property type="entry name" value="POLYISOPRENYL-TEICHOIC ACID--PEPTIDOGLYCAN TEICHOIC ACID TRANSFERASE TAGU"/>
    <property type="match status" value="1"/>
</dbReference>
<dbReference type="NCBIfam" id="TIGR00350">
    <property type="entry name" value="lytR_cpsA_psr"/>
    <property type="match status" value="1"/>
</dbReference>
<keyword evidence="2" id="KW-0812">Transmembrane</keyword>
<dbReference type="InterPro" id="IPR050922">
    <property type="entry name" value="LytR/CpsA/Psr_CW_biosynth"/>
</dbReference>
<keyword evidence="2" id="KW-1133">Transmembrane helix</keyword>
<feature type="transmembrane region" description="Helical" evidence="2">
    <location>
        <begin position="7"/>
        <end position="34"/>
    </location>
</feature>